<dbReference type="Proteomes" id="UP001152607">
    <property type="component" value="Unassembled WGS sequence"/>
</dbReference>
<dbReference type="EMBL" id="CAOQHR010000004">
    <property type="protein sequence ID" value="CAI6333394.1"/>
    <property type="molecule type" value="Genomic_DNA"/>
</dbReference>
<proteinExistence type="predicted"/>
<name>A0A9W4XIP2_9PLEO</name>
<dbReference type="AlphaFoldDB" id="A0A9W4XIP2"/>
<evidence type="ECO:0000256" key="1">
    <source>
        <dbReference type="SAM" id="Coils"/>
    </source>
</evidence>
<feature type="coiled-coil region" evidence="1">
    <location>
        <begin position="278"/>
        <end position="305"/>
    </location>
</feature>
<feature type="region of interest" description="Disordered" evidence="2">
    <location>
        <begin position="203"/>
        <end position="252"/>
    </location>
</feature>
<reference evidence="3" key="1">
    <citation type="submission" date="2023-01" db="EMBL/GenBank/DDBJ databases">
        <authorList>
            <person name="Van Ghelder C."/>
            <person name="Rancurel C."/>
        </authorList>
    </citation>
    <scope>NUCLEOTIDE SEQUENCE</scope>
    <source>
        <strain evidence="3">CNCM I-4278</strain>
    </source>
</reference>
<evidence type="ECO:0000313" key="3">
    <source>
        <dbReference type="EMBL" id="CAI6333394.1"/>
    </source>
</evidence>
<accession>A0A9W4XIP2</accession>
<keyword evidence="1" id="KW-0175">Coiled coil</keyword>
<organism evidence="3 4">
    <name type="scientific">Periconia digitata</name>
    <dbReference type="NCBI Taxonomy" id="1303443"/>
    <lineage>
        <taxon>Eukaryota</taxon>
        <taxon>Fungi</taxon>
        <taxon>Dikarya</taxon>
        <taxon>Ascomycota</taxon>
        <taxon>Pezizomycotina</taxon>
        <taxon>Dothideomycetes</taxon>
        <taxon>Pleosporomycetidae</taxon>
        <taxon>Pleosporales</taxon>
        <taxon>Massarineae</taxon>
        <taxon>Periconiaceae</taxon>
        <taxon>Periconia</taxon>
    </lineage>
</organism>
<evidence type="ECO:0000256" key="2">
    <source>
        <dbReference type="SAM" id="MobiDB-lite"/>
    </source>
</evidence>
<evidence type="ECO:0000313" key="4">
    <source>
        <dbReference type="Proteomes" id="UP001152607"/>
    </source>
</evidence>
<feature type="compositionally biased region" description="Polar residues" evidence="2">
    <location>
        <begin position="226"/>
        <end position="235"/>
    </location>
</feature>
<gene>
    <name evidence="3" type="ORF">PDIGIT_LOCUS6432</name>
</gene>
<comment type="caution">
    <text evidence="3">The sequence shown here is derived from an EMBL/GenBank/DDBJ whole genome shotgun (WGS) entry which is preliminary data.</text>
</comment>
<protein>
    <submittedName>
        <fullName evidence="3">Uncharacterized protein</fullName>
    </submittedName>
</protein>
<sequence>MTIPHPTLFNMHKTLQLFRTDNRKHSSVHSQLKKTREHLHLVGQMSKKDRDIMDQTWGRLRNRSTADGLAPKASMEVAVAENKTETMTKPVKKDLRAKLATYELRLLEKNVQVEALKMQLMPQHTNLKELQRAHQHETTAKDAEIEELKAALDVATKEINTKDEDVRKLKDERRAAGRRYWDRCNENKKLQWRIKELEEEQQELLNTPSDDTDASSPPPSTKILANETNPDQANQEPVVPAPPLTPPQNSLTSTPTPLQLLIQLNTANLRLRDFQSHAQTLSQESESLKESIATLRHTVDEQQRQAEAQEAFLRGKIGGLAQERWELQHFLMDEYRVVASKKEEIARLNGALENAQRLQRGDA</sequence>
<keyword evidence="4" id="KW-1185">Reference proteome</keyword>